<dbReference type="OrthoDB" id="2112701at2"/>
<reference evidence="9 11" key="2">
    <citation type="submission" date="2016-10" db="EMBL/GenBank/DDBJ databases">
        <authorList>
            <person name="Varghese N."/>
            <person name="Submissions S."/>
        </authorList>
    </citation>
    <scope>NUCLEOTIDE SEQUENCE [LARGE SCALE GENOMIC DNA]</scope>
    <source>
        <strain evidence="5 12">WG10</strain>
        <strain evidence="6 11">WG2</strain>
        <strain evidence="8 9">WG5</strain>
    </source>
</reference>
<name>A0A1G6HMQ5_9FIRM</name>
<evidence type="ECO:0000313" key="12">
    <source>
        <dbReference type="Proteomes" id="UP000324896"/>
    </source>
</evidence>
<keyword evidence="3" id="KW-0406">Ion transport</keyword>
<dbReference type="Proteomes" id="UP000324896">
    <property type="component" value="Unassembled WGS sequence"/>
</dbReference>
<evidence type="ECO:0000313" key="11">
    <source>
        <dbReference type="Proteomes" id="UP000199519"/>
    </source>
</evidence>
<evidence type="ECO:0000313" key="5">
    <source>
        <dbReference type="EMBL" id="SDB95549.1"/>
    </source>
</evidence>
<dbReference type="InterPro" id="IPR002842">
    <property type="entry name" value="ATPase_V1_Esu"/>
</dbReference>
<evidence type="ECO:0000256" key="3">
    <source>
        <dbReference type="ARBA" id="ARBA00023065"/>
    </source>
</evidence>
<proteinExistence type="inferred from homology"/>
<dbReference type="Proteomes" id="UP000198945">
    <property type="component" value="Unassembled WGS sequence"/>
</dbReference>
<dbReference type="Proteomes" id="UP000199519">
    <property type="component" value="Unassembled WGS sequence"/>
</dbReference>
<reference evidence="7 10" key="1">
    <citation type="submission" date="2016-10" db="EMBL/GenBank/DDBJ databases">
        <authorList>
            <person name="de Groot N.N."/>
        </authorList>
    </citation>
    <scope>NUCLEOTIDE SEQUENCE [LARGE SCALE GENOMIC DNA]</scope>
    <source>
        <strain evidence="7 10">WG7</strain>
    </source>
</reference>
<dbReference type="GO" id="GO:0033178">
    <property type="term" value="C:proton-transporting two-sector ATPase complex, catalytic domain"/>
    <property type="evidence" value="ECO:0007669"/>
    <property type="project" value="InterPro"/>
</dbReference>
<keyword evidence="11" id="KW-1185">Reference proteome</keyword>
<organism evidence="5 12">
    <name type="scientific">Halanaerobium congolense</name>
    <dbReference type="NCBI Taxonomy" id="54121"/>
    <lineage>
        <taxon>Bacteria</taxon>
        <taxon>Bacillati</taxon>
        <taxon>Bacillota</taxon>
        <taxon>Clostridia</taxon>
        <taxon>Halanaerobiales</taxon>
        <taxon>Halanaerobiaceae</taxon>
        <taxon>Halanaerobium</taxon>
    </lineage>
</organism>
<gene>
    <name evidence="5" type="ORF">SAMN04488597_10141</name>
    <name evidence="6" type="ORF">SAMN04488598_103131</name>
    <name evidence="8" type="ORF">SAMN04515652_103130</name>
    <name evidence="7" type="ORF">SAMN04515654_101233</name>
</gene>
<feature type="coiled-coil region" evidence="4">
    <location>
        <begin position="23"/>
        <end position="92"/>
    </location>
</feature>
<dbReference type="Proteomes" id="UP000198612">
    <property type="component" value="Unassembled WGS sequence"/>
</dbReference>
<evidence type="ECO:0000313" key="9">
    <source>
        <dbReference type="Proteomes" id="UP000198612"/>
    </source>
</evidence>
<dbReference type="InterPro" id="IPR038495">
    <property type="entry name" value="ATPase_E_C"/>
</dbReference>
<sequence length="203" mass="24171">MDIAEKIMAIETEIIDEVKGKNNSQIEKKKVKLKKRYDSFQKELEEKQENILNNYKGKAEQKREQIISRAILEKKNNRRKKLNESINNFIQELHSKLNDFTDQKDYCLFIFNSIKEAVEELDDREFVILLREKDKNLKADLEELLEKEMDNYKFEFELTDKIKFGGFIIKAKNRQQLIENTFNALIDSFKEEIAIGLKNKILT</sequence>
<dbReference type="Gene3D" id="3.30.2320.30">
    <property type="entry name" value="ATP synthase, E subunit, C-terminal"/>
    <property type="match status" value="1"/>
</dbReference>
<evidence type="ECO:0000313" key="10">
    <source>
        <dbReference type="Proteomes" id="UP000198945"/>
    </source>
</evidence>
<evidence type="ECO:0000313" key="8">
    <source>
        <dbReference type="EMBL" id="SES69516.1"/>
    </source>
</evidence>
<dbReference type="EMBL" id="FNBJ01000003">
    <property type="protein sequence ID" value="SDE91205.1"/>
    <property type="molecule type" value="Genomic_DNA"/>
</dbReference>
<evidence type="ECO:0000313" key="7">
    <source>
        <dbReference type="EMBL" id="SDI08880.1"/>
    </source>
</evidence>
<dbReference type="STRING" id="54121.SAMN04515653_104175"/>
<keyword evidence="2" id="KW-0813">Transport</keyword>
<dbReference type="Pfam" id="PF01991">
    <property type="entry name" value="vATP-synt_E"/>
    <property type="match status" value="1"/>
</dbReference>
<keyword evidence="4" id="KW-0175">Coiled coil</keyword>
<evidence type="ECO:0000256" key="1">
    <source>
        <dbReference type="ARBA" id="ARBA00005901"/>
    </source>
</evidence>
<dbReference type="EMBL" id="FMYT01000001">
    <property type="protein sequence ID" value="SDB95549.1"/>
    <property type="molecule type" value="Genomic_DNA"/>
</dbReference>
<dbReference type="GO" id="GO:0046961">
    <property type="term" value="F:proton-transporting ATPase activity, rotational mechanism"/>
    <property type="evidence" value="ECO:0007669"/>
    <property type="project" value="InterPro"/>
</dbReference>
<protein>
    <submittedName>
        <fullName evidence="5">V/A-type H+-transporting ATPase subunit E</fullName>
    </submittedName>
</protein>
<dbReference type="EMBL" id="FNEH01000001">
    <property type="protein sequence ID" value="SDI08880.1"/>
    <property type="molecule type" value="Genomic_DNA"/>
</dbReference>
<dbReference type="SUPFAM" id="SSF160527">
    <property type="entry name" value="V-type ATPase subunit E-like"/>
    <property type="match status" value="1"/>
</dbReference>
<comment type="similarity">
    <text evidence="1">Belongs to the V-ATPase E subunit family.</text>
</comment>
<dbReference type="RefSeq" id="WP_073156190.1">
    <property type="nucleotide sequence ID" value="NZ_FMYT01000001.1"/>
</dbReference>
<evidence type="ECO:0000256" key="4">
    <source>
        <dbReference type="SAM" id="Coils"/>
    </source>
</evidence>
<evidence type="ECO:0000313" key="6">
    <source>
        <dbReference type="EMBL" id="SDE91205.1"/>
    </source>
</evidence>
<dbReference type="AlphaFoldDB" id="A0A1G6HMQ5"/>
<evidence type="ECO:0000256" key="2">
    <source>
        <dbReference type="ARBA" id="ARBA00022448"/>
    </source>
</evidence>
<dbReference type="EMBL" id="FOHG01000003">
    <property type="protein sequence ID" value="SES69516.1"/>
    <property type="molecule type" value="Genomic_DNA"/>
</dbReference>
<accession>A0A1G6HMQ5</accession>